<keyword evidence="3" id="KW-1185">Reference proteome</keyword>
<name>A0A2P4WVX8_9STRA</name>
<evidence type="ECO:0000313" key="3">
    <source>
        <dbReference type="Proteomes" id="UP000237271"/>
    </source>
</evidence>
<comment type="caution">
    <text evidence="2">The sequence shown here is derived from an EMBL/GenBank/DDBJ whole genome shotgun (WGS) entry which is preliminary data.</text>
</comment>
<feature type="compositionally biased region" description="Basic and acidic residues" evidence="1">
    <location>
        <begin position="54"/>
        <end position="79"/>
    </location>
</feature>
<organism evidence="2 3">
    <name type="scientific">Phytophthora palmivora</name>
    <dbReference type="NCBI Taxonomy" id="4796"/>
    <lineage>
        <taxon>Eukaryota</taxon>
        <taxon>Sar</taxon>
        <taxon>Stramenopiles</taxon>
        <taxon>Oomycota</taxon>
        <taxon>Peronosporomycetes</taxon>
        <taxon>Peronosporales</taxon>
        <taxon>Peronosporaceae</taxon>
        <taxon>Phytophthora</taxon>
    </lineage>
</organism>
<dbReference type="AlphaFoldDB" id="A0A2P4WVX8"/>
<dbReference type="Proteomes" id="UP000237271">
    <property type="component" value="Unassembled WGS sequence"/>
</dbReference>
<proteinExistence type="predicted"/>
<gene>
    <name evidence="2" type="ORF">PHPALM_38039</name>
</gene>
<evidence type="ECO:0000256" key="1">
    <source>
        <dbReference type="SAM" id="MobiDB-lite"/>
    </source>
</evidence>
<feature type="region of interest" description="Disordered" evidence="1">
    <location>
        <begin position="41"/>
        <end position="190"/>
    </location>
</feature>
<protein>
    <submittedName>
        <fullName evidence="2">Uncharacterized protein</fullName>
    </submittedName>
</protein>
<feature type="compositionally biased region" description="Acidic residues" evidence="1">
    <location>
        <begin position="160"/>
        <end position="181"/>
    </location>
</feature>
<accession>A0A2P4WVX8</accession>
<sequence>MGAHAAVENLPPLRVYDQGALKAHRVEGIARSKFAERKKRLAREGRTMVTRKSAAMEHEKSRGGARDKGSDDRWEKQALREIFGIDPESSSEESTHVGEVLCTIDSADDEQISSGSDSDYEEKASIPHASSGIGDNMAEKADSDGEETEVLETASNEDSSYGDEERMDDEPGGGDDGEASDLTDITEPPKFHRSYDLRTKRVVPSWFYGFKSTFDAWEAFHEAFDDFQAETFQQFSKRTNNGVYTLPAL</sequence>
<reference evidence="2 3" key="1">
    <citation type="journal article" date="2017" name="Genome Biol. Evol.">
        <title>Phytophthora megakarya and P. palmivora, closely related causal agents of cacao black pod rot, underwent increases in genome sizes and gene numbers by different mechanisms.</title>
        <authorList>
            <person name="Ali S.S."/>
            <person name="Shao J."/>
            <person name="Lary D.J."/>
            <person name="Kronmiller B."/>
            <person name="Shen D."/>
            <person name="Strem M.D."/>
            <person name="Amoako-Attah I."/>
            <person name="Akrofi A.Y."/>
            <person name="Begoude B.A."/>
            <person name="Ten Hoopen G.M."/>
            <person name="Coulibaly K."/>
            <person name="Kebe B.I."/>
            <person name="Melnick R.L."/>
            <person name="Guiltinan M.J."/>
            <person name="Tyler B.M."/>
            <person name="Meinhardt L.W."/>
            <person name="Bailey B.A."/>
        </authorList>
    </citation>
    <scope>NUCLEOTIDE SEQUENCE [LARGE SCALE GENOMIC DNA]</scope>
    <source>
        <strain evidence="3">sbr112.9</strain>
    </source>
</reference>
<dbReference type="EMBL" id="NCKW01020725">
    <property type="protein sequence ID" value="POM57448.1"/>
    <property type="molecule type" value="Genomic_DNA"/>
</dbReference>
<evidence type="ECO:0000313" key="2">
    <source>
        <dbReference type="EMBL" id="POM57448.1"/>
    </source>
</evidence>